<organism evidence="1 2">
    <name type="scientific">Trichonephila clavata</name>
    <name type="common">Joro spider</name>
    <name type="synonym">Nephila clavata</name>
    <dbReference type="NCBI Taxonomy" id="2740835"/>
    <lineage>
        <taxon>Eukaryota</taxon>
        <taxon>Metazoa</taxon>
        <taxon>Ecdysozoa</taxon>
        <taxon>Arthropoda</taxon>
        <taxon>Chelicerata</taxon>
        <taxon>Arachnida</taxon>
        <taxon>Araneae</taxon>
        <taxon>Araneomorphae</taxon>
        <taxon>Entelegynae</taxon>
        <taxon>Araneoidea</taxon>
        <taxon>Nephilidae</taxon>
        <taxon>Trichonephila</taxon>
    </lineage>
</organism>
<dbReference type="Proteomes" id="UP000887116">
    <property type="component" value="Unassembled WGS sequence"/>
</dbReference>
<gene>
    <name evidence="1" type="ORF">TNCT_542081</name>
</gene>
<evidence type="ECO:0000313" key="2">
    <source>
        <dbReference type="Proteomes" id="UP000887116"/>
    </source>
</evidence>
<evidence type="ECO:0000313" key="1">
    <source>
        <dbReference type="EMBL" id="GFQ91379.1"/>
    </source>
</evidence>
<dbReference type="Gene3D" id="3.60.10.10">
    <property type="entry name" value="Endonuclease/exonuclease/phosphatase"/>
    <property type="match status" value="1"/>
</dbReference>
<sequence length="118" mass="13455">MNQKVFSKTRTETVFKISFWNAGGLANDKFTELKTIVLNNDLDIMGIVECGAAADNEEYFNLTDYQKFLLKRSTQIASGIIVFVRLSLKVKLIASRQMTTDDKLEFVQNACLETRYTN</sequence>
<dbReference type="EMBL" id="BMAO01003972">
    <property type="protein sequence ID" value="GFQ91379.1"/>
    <property type="molecule type" value="Genomic_DNA"/>
</dbReference>
<dbReference type="InterPro" id="IPR036691">
    <property type="entry name" value="Endo/exonu/phosph_ase_sf"/>
</dbReference>
<protein>
    <submittedName>
        <fullName evidence="1">Uncharacterized protein</fullName>
    </submittedName>
</protein>
<name>A0A8X6G074_TRICU</name>
<keyword evidence="2" id="KW-1185">Reference proteome</keyword>
<proteinExistence type="predicted"/>
<dbReference type="AlphaFoldDB" id="A0A8X6G074"/>
<accession>A0A8X6G074</accession>
<reference evidence="1" key="1">
    <citation type="submission" date="2020-07" db="EMBL/GenBank/DDBJ databases">
        <title>Multicomponent nature underlies the extraordinary mechanical properties of spider dragline silk.</title>
        <authorList>
            <person name="Kono N."/>
            <person name="Nakamura H."/>
            <person name="Mori M."/>
            <person name="Yoshida Y."/>
            <person name="Ohtoshi R."/>
            <person name="Malay A.D."/>
            <person name="Moran D.A.P."/>
            <person name="Tomita M."/>
            <person name="Numata K."/>
            <person name="Arakawa K."/>
        </authorList>
    </citation>
    <scope>NUCLEOTIDE SEQUENCE</scope>
</reference>
<dbReference type="OrthoDB" id="8361825at2759"/>
<comment type="caution">
    <text evidence="1">The sequence shown here is derived from an EMBL/GenBank/DDBJ whole genome shotgun (WGS) entry which is preliminary data.</text>
</comment>
<dbReference type="SUPFAM" id="SSF56219">
    <property type="entry name" value="DNase I-like"/>
    <property type="match status" value="1"/>
</dbReference>